<keyword evidence="2" id="KW-1185">Reference proteome</keyword>
<protein>
    <submittedName>
        <fullName evidence="1">Uncharacterized protein</fullName>
    </submittedName>
</protein>
<comment type="caution">
    <text evidence="1">The sequence shown here is derived from an EMBL/GenBank/DDBJ whole genome shotgun (WGS) entry which is preliminary data.</text>
</comment>
<accession>A0ACC0JZ67</accession>
<gene>
    <name evidence="1" type="ORF">MSG28_000028</name>
</gene>
<sequence length="707" mass="78830">MYNPQEEEVMELLHKLPKLAEKFEVHRKIGEGTFSSVFLGSLRQESGLPDSKKRWYAIKHLVPTTHPTRVAHELRCLREIGGKNHVIGVDLCLRNFDSVVFIMPYIPHRKFTEYVGEMDTDELRQYMRALMTALRHVHSFGVIHRDVKPSNFLYNRDKRLYALVDFGLAQHTSSDAQPPPAHQSLKRPREHGSPLPCAKRVALDLTMRTRKQNQPPVTEELAVTSDKELAQLFKSRVSIRAASGRAPRAEPYFVASPLALGPRLPLVDTRLKEPQSEPCLWQRLHLRGLGARQPLGPRLPLVDTRLKEPQSEPCLWQRLHCGLGARQPLGPRLPLVDTRLKEPQSEPCLWQRLHLRGLGARQPLGPRLPLVDTRLKEPQSEPCLWQRLHLRGLGARQPLGPRLPLVLPPAHYNPAAARAPCACSGVAGVCDECAAWAPRRANRAGTQGFRPPEVTTPPLVLFKYTDQTTAVDMWAAGVVLASVLTGRYPFFRASDDLDALREIAVLLGSQAMHRTAAALGQYQGERKIEDILFTFTLQVAALMSCTEPIAKALKATADSSRSAGCRLLTSISGPGLCLRKLAARLCDARAPAPLPRRAPLPDDVCCDCRLPRAMCICRDPSTMDNETFPNRSYAGFPDSAFALAYRLLEPEPQARITAAEALKHPFLASRFFITAVDYKLYLSGNADDGSELQLWITLISSLKDSNP</sequence>
<dbReference type="EMBL" id="CM046131">
    <property type="protein sequence ID" value="KAI8429384.1"/>
    <property type="molecule type" value="Genomic_DNA"/>
</dbReference>
<evidence type="ECO:0000313" key="2">
    <source>
        <dbReference type="Proteomes" id="UP001064048"/>
    </source>
</evidence>
<dbReference type="Proteomes" id="UP001064048">
    <property type="component" value="Chromosome Z"/>
</dbReference>
<organism evidence="1 2">
    <name type="scientific">Choristoneura fumiferana</name>
    <name type="common">Spruce budworm moth</name>
    <name type="synonym">Archips fumiferana</name>
    <dbReference type="NCBI Taxonomy" id="7141"/>
    <lineage>
        <taxon>Eukaryota</taxon>
        <taxon>Metazoa</taxon>
        <taxon>Ecdysozoa</taxon>
        <taxon>Arthropoda</taxon>
        <taxon>Hexapoda</taxon>
        <taxon>Insecta</taxon>
        <taxon>Pterygota</taxon>
        <taxon>Neoptera</taxon>
        <taxon>Endopterygota</taxon>
        <taxon>Lepidoptera</taxon>
        <taxon>Glossata</taxon>
        <taxon>Ditrysia</taxon>
        <taxon>Tortricoidea</taxon>
        <taxon>Tortricidae</taxon>
        <taxon>Tortricinae</taxon>
        <taxon>Choristoneura</taxon>
    </lineage>
</organism>
<proteinExistence type="predicted"/>
<evidence type="ECO:0000313" key="1">
    <source>
        <dbReference type="EMBL" id="KAI8429384.1"/>
    </source>
</evidence>
<reference evidence="1 2" key="1">
    <citation type="journal article" date="2022" name="Genome Biol. Evol.">
        <title>The Spruce Budworm Genome: Reconstructing the Evolutionary History of Antifreeze Proteins.</title>
        <authorList>
            <person name="Beliveau C."/>
            <person name="Gagne P."/>
            <person name="Picq S."/>
            <person name="Vernygora O."/>
            <person name="Keeling C.I."/>
            <person name="Pinkney K."/>
            <person name="Doucet D."/>
            <person name="Wen F."/>
            <person name="Johnston J.S."/>
            <person name="Maaroufi H."/>
            <person name="Boyle B."/>
            <person name="Laroche J."/>
            <person name="Dewar K."/>
            <person name="Juretic N."/>
            <person name="Blackburn G."/>
            <person name="Nisole A."/>
            <person name="Brunet B."/>
            <person name="Brandao M."/>
            <person name="Lumley L."/>
            <person name="Duan J."/>
            <person name="Quan G."/>
            <person name="Lucarotti C.J."/>
            <person name="Roe A.D."/>
            <person name="Sperling F.A.H."/>
            <person name="Levesque R.C."/>
            <person name="Cusson M."/>
        </authorList>
    </citation>
    <scope>NUCLEOTIDE SEQUENCE [LARGE SCALE GENOMIC DNA]</scope>
    <source>
        <strain evidence="1">Glfc:IPQL:Cfum</strain>
    </source>
</reference>
<name>A0ACC0JZ67_CHOFU</name>